<dbReference type="SUPFAM" id="SSF53474">
    <property type="entry name" value="alpha/beta-Hydrolases"/>
    <property type="match status" value="1"/>
</dbReference>
<evidence type="ECO:0000313" key="5">
    <source>
        <dbReference type="EMBL" id="GEL95301.1"/>
    </source>
</evidence>
<evidence type="ECO:0000256" key="1">
    <source>
        <dbReference type="ARBA" id="ARBA00010088"/>
    </source>
</evidence>
<evidence type="ECO:0000313" key="6">
    <source>
        <dbReference type="Proteomes" id="UP000321720"/>
    </source>
</evidence>
<feature type="domain" description="Peptidase S33 tripeptidyl aminopeptidase-like C-terminal" evidence="4">
    <location>
        <begin position="392"/>
        <end position="492"/>
    </location>
</feature>
<dbReference type="Pfam" id="PF08386">
    <property type="entry name" value="Abhydrolase_4"/>
    <property type="match status" value="1"/>
</dbReference>
<gene>
    <name evidence="5" type="ORF">CCO02nite_19590</name>
</gene>
<reference evidence="5 6" key="1">
    <citation type="submission" date="2019-07" db="EMBL/GenBank/DDBJ databases">
        <title>Whole genome shotgun sequence of Cellulomonas composti NBRC 100758.</title>
        <authorList>
            <person name="Hosoyama A."/>
            <person name="Uohara A."/>
            <person name="Ohji S."/>
            <person name="Ichikawa N."/>
        </authorList>
    </citation>
    <scope>NUCLEOTIDE SEQUENCE [LARGE SCALE GENOMIC DNA]</scope>
    <source>
        <strain evidence="5 6">NBRC 100758</strain>
    </source>
</reference>
<dbReference type="Gene3D" id="3.40.50.1820">
    <property type="entry name" value="alpha/beta hydrolase"/>
    <property type="match status" value="1"/>
</dbReference>
<dbReference type="InterPro" id="IPR013595">
    <property type="entry name" value="Pept_S33_TAP-like_C"/>
</dbReference>
<dbReference type="InterPro" id="IPR051601">
    <property type="entry name" value="Serine_prot/Carboxylest_S33"/>
</dbReference>
<dbReference type="Proteomes" id="UP000321720">
    <property type="component" value="Unassembled WGS sequence"/>
</dbReference>
<dbReference type="AlphaFoldDB" id="A0A511JBD6"/>
<evidence type="ECO:0000259" key="4">
    <source>
        <dbReference type="Pfam" id="PF08386"/>
    </source>
</evidence>
<keyword evidence="2" id="KW-0732">Signal</keyword>
<name>A0A511JBD6_9CELL</name>
<dbReference type="PANTHER" id="PTHR43248">
    <property type="entry name" value="2-SUCCINYL-6-HYDROXY-2,4-CYCLOHEXADIENE-1-CARBOXYLATE SYNTHASE"/>
    <property type="match status" value="1"/>
</dbReference>
<organism evidence="5 6">
    <name type="scientific">Cellulomonas composti</name>
    <dbReference type="NCBI Taxonomy" id="266130"/>
    <lineage>
        <taxon>Bacteria</taxon>
        <taxon>Bacillati</taxon>
        <taxon>Actinomycetota</taxon>
        <taxon>Actinomycetes</taxon>
        <taxon>Micrococcales</taxon>
        <taxon>Cellulomonadaceae</taxon>
        <taxon>Cellulomonas</taxon>
    </lineage>
</organism>
<keyword evidence="6" id="KW-1185">Reference proteome</keyword>
<evidence type="ECO:0000256" key="2">
    <source>
        <dbReference type="ARBA" id="ARBA00022729"/>
    </source>
</evidence>
<dbReference type="InterPro" id="IPR029058">
    <property type="entry name" value="AB_hydrolase_fold"/>
</dbReference>
<evidence type="ECO:0000256" key="3">
    <source>
        <dbReference type="ARBA" id="ARBA00022801"/>
    </source>
</evidence>
<proteinExistence type="inferred from homology"/>
<comment type="caution">
    <text evidence="5">The sequence shown here is derived from an EMBL/GenBank/DDBJ whole genome shotgun (WGS) entry which is preliminary data.</text>
</comment>
<dbReference type="GO" id="GO:0016787">
    <property type="term" value="F:hydrolase activity"/>
    <property type="evidence" value="ECO:0007669"/>
    <property type="project" value="UniProtKB-KW"/>
</dbReference>
<sequence length="492" mass="51009">MLVVLGACAAPKHQSSNALPTPDVSSAPDGLAELYGQQLEWTTCDEGECATAQVPADYADPSGPTIQLALARIPADGDDRIGSLLVNPGGPGGSGVDSLTGIAARISADVLAHYDIVSFDPRGVQHSVPAVACLDDADMDAFVAYDADYSTPEGLAAAGEQWRAFGAACLEQTGPELATIDTISAARDLDLLRAALGDDTLHYLGYSYGTQLGATYAALFPQTAGRLVLDGAVDPTVDPDDAAYEQAVGFENALRAYVTDCQGGPACPLTGSVDHGLQQIHDLLDRAYADPLPTGTDRRLTRALAFYGVAVALYDDQYWPTLTAALTPAIQGGDGSILLMLSDAYTDRQTDGTYASNSLPAFWSISCLDGRPSSDPATMASEAERILADAPTLGESFAFGGVVCAQWPAPEIGGLDDYSAAGAPPILVIGTTNDPATPYKNAQALADLLDSGTLLTFEGEGHTAYGRSNDCITDNVDAFLLEGTVPAEGTVC</sequence>
<accession>A0A511JBD6</accession>
<dbReference type="PANTHER" id="PTHR43248:SF29">
    <property type="entry name" value="TRIPEPTIDYL AMINOPEPTIDASE"/>
    <property type="match status" value="1"/>
</dbReference>
<dbReference type="EMBL" id="BJWG01000008">
    <property type="protein sequence ID" value="GEL95301.1"/>
    <property type="molecule type" value="Genomic_DNA"/>
</dbReference>
<comment type="similarity">
    <text evidence="1">Belongs to the peptidase S33 family.</text>
</comment>
<keyword evidence="3 5" id="KW-0378">Hydrolase</keyword>
<protein>
    <submittedName>
        <fullName evidence="5">Alpha/beta hydrolase</fullName>
    </submittedName>
</protein>